<gene>
    <name evidence="3" type="ORF">K756_03925</name>
</gene>
<dbReference type="Pfam" id="PF10548">
    <property type="entry name" value="P22_AR_C"/>
    <property type="match status" value="1"/>
</dbReference>
<protein>
    <submittedName>
        <fullName evidence="3">Antirepressor protein</fullName>
    </submittedName>
</protein>
<sequence>MTTQISTQTISFYGSELITLKVEDVIYTAVKPIVEAMGLDWGGQQQKLSKSGGKFGCRDISMPTNGGLQKMICMPLKKLNGWLFSINPEKVRPDLKDRVIQYQEECFEALYNYWHFGKAERKTTTDERTGLRQAVSALVSKKGLLYSDAYSLIHQRFNVEHIDELTPEQVGMAVEYVHKIYLEGELIIDEPKEEPKLDKETALDLVSSWFALYNSLDLLAQIYRPLELLGSRHGVMAYTHVTEYRNNLSLMKRFLEPMFEGVMLDPFRQAHYFKALKTLREYEPRGFSLATL</sequence>
<organism evidence="3 4">
    <name type="scientific">Glaesserella parasuis ZJ0906</name>
    <dbReference type="NCBI Taxonomy" id="1322346"/>
    <lineage>
        <taxon>Bacteria</taxon>
        <taxon>Pseudomonadati</taxon>
        <taxon>Pseudomonadota</taxon>
        <taxon>Gammaproteobacteria</taxon>
        <taxon>Pasteurellales</taxon>
        <taxon>Pasteurellaceae</taxon>
        <taxon>Glaesserella</taxon>
    </lineage>
</organism>
<evidence type="ECO:0000313" key="4">
    <source>
        <dbReference type="Proteomes" id="UP000014672"/>
    </source>
</evidence>
<accession>A0A806J3D2</accession>
<dbReference type="Proteomes" id="UP000014672">
    <property type="component" value="Chromosome"/>
</dbReference>
<dbReference type="PRINTS" id="PR01994">
    <property type="entry name" value="ANTIREPRESSR"/>
</dbReference>
<dbReference type="Pfam" id="PF10547">
    <property type="entry name" value="P22_AR_N"/>
    <property type="match status" value="1"/>
</dbReference>
<feature type="domain" description="Antirepressor protein ant N-terminal" evidence="1">
    <location>
        <begin position="9"/>
        <end position="119"/>
    </location>
</feature>
<name>A0A806J3D2_GLAPU</name>
<dbReference type="AlphaFoldDB" id="A0A806J3D2"/>
<evidence type="ECO:0000259" key="2">
    <source>
        <dbReference type="Pfam" id="PF10548"/>
    </source>
</evidence>
<dbReference type="EMBL" id="CP005384">
    <property type="protein sequence ID" value="AGO16004.1"/>
    <property type="molecule type" value="Genomic_DNA"/>
</dbReference>
<evidence type="ECO:0000313" key="3">
    <source>
        <dbReference type="EMBL" id="AGO16004.1"/>
    </source>
</evidence>
<feature type="domain" description="Bacteriophage P22 antirepressor protein C-terminal" evidence="2">
    <location>
        <begin position="199"/>
        <end position="259"/>
    </location>
</feature>
<proteinExistence type="predicted"/>
<dbReference type="InterPro" id="IPR018876">
    <property type="entry name" value="Phage_P22_antirepressor_C"/>
</dbReference>
<evidence type="ECO:0000259" key="1">
    <source>
        <dbReference type="Pfam" id="PF10547"/>
    </source>
</evidence>
<dbReference type="KEGG" id="hpaz:K756_03925"/>
<reference evidence="3 4" key="1">
    <citation type="journal article" date="2013" name="PLoS ONE">
        <title>Complete Genome Analysis of a Haemophilus parasuis Serovar 12 Strain from China.</title>
        <authorList>
            <person name="Li Y."/>
            <person name="Kwok A.H."/>
            <person name="Jiang J."/>
            <person name="Zou Y."/>
            <person name="Zheng F."/>
            <person name="Chen P."/>
            <person name="Hou C."/>
            <person name="Leung F.C."/>
            <person name="Jiang P."/>
        </authorList>
    </citation>
    <scope>NUCLEOTIDE SEQUENCE [LARGE SCALE GENOMIC DNA]</scope>
    <source>
        <strain evidence="3 4">ZJ0906</strain>
    </source>
</reference>
<dbReference type="InterPro" id="IPR018875">
    <property type="entry name" value="Antirepressor_Ant_N"/>
</dbReference>